<dbReference type="PhylomeDB" id="A0A0G4H119"/>
<name>A0A0G4H119_9ALVE</name>
<dbReference type="VEuPathDB" id="CryptoDB:Cvel_5519"/>
<dbReference type="SUPFAM" id="SSF52833">
    <property type="entry name" value="Thioredoxin-like"/>
    <property type="match status" value="2"/>
</dbReference>
<gene>
    <name evidence="1" type="ORF">Cvel_5519</name>
</gene>
<sequence length="404" mass="45049">MLPRVDVYVKPGCSRSVAVRKAMAHGALDFNVYVVDNEVTKNAVYALVRQVNPVASSVRMPVIVVDDEIYMDFDIDEFMSEVWTPLNNRFRTNFSMVCKPCNPCRAGRLTCAPSRLPPIEVFAKKGCRRCSDLIKALAESGRQPHVYLTDYEGNREALWQLLDEHDPTLESVDLPVIVVEGKVYLYCDIATLGYRVPNVTHVSGASVRRPVRAITARAPTDACGPCDDPCSPCPPTIKVFSKQGCNRCVHLQDALAHLGLGYELFDLVYEGNTEAMWDLLNYYDPGMEKVNLPVVVINNLLYANFESMDNFIHDILLPIARRKPPCDQVLYRQGPAALGCGCAPREQIRPMRRVYKQSCHFPAPTACTRVSVPVLDGCGRLRLVDADVDCKGQLLSPRSRGTCH</sequence>
<evidence type="ECO:0008006" key="2">
    <source>
        <dbReference type="Google" id="ProtNLM"/>
    </source>
</evidence>
<organism evidence="1">
    <name type="scientific">Chromera velia CCMP2878</name>
    <dbReference type="NCBI Taxonomy" id="1169474"/>
    <lineage>
        <taxon>Eukaryota</taxon>
        <taxon>Sar</taxon>
        <taxon>Alveolata</taxon>
        <taxon>Colpodellida</taxon>
        <taxon>Chromeraceae</taxon>
        <taxon>Chromera</taxon>
    </lineage>
</organism>
<accession>A0A0G4H119</accession>
<reference evidence="1" key="1">
    <citation type="submission" date="2014-11" db="EMBL/GenBank/DDBJ databases">
        <authorList>
            <person name="Otto D Thomas"/>
            <person name="Naeem Raeece"/>
        </authorList>
    </citation>
    <scope>NUCLEOTIDE SEQUENCE</scope>
</reference>
<dbReference type="EMBL" id="CDMZ01001754">
    <property type="protein sequence ID" value="CEM37079.1"/>
    <property type="molecule type" value="Genomic_DNA"/>
</dbReference>
<proteinExistence type="predicted"/>
<dbReference type="AlphaFoldDB" id="A0A0G4H119"/>
<dbReference type="InterPro" id="IPR036249">
    <property type="entry name" value="Thioredoxin-like_sf"/>
</dbReference>
<dbReference type="Gene3D" id="3.40.30.10">
    <property type="entry name" value="Glutaredoxin"/>
    <property type="match status" value="2"/>
</dbReference>
<protein>
    <recommendedName>
        <fullName evidence="2">Glutaredoxin domain-containing protein</fullName>
    </recommendedName>
</protein>
<evidence type="ECO:0000313" key="1">
    <source>
        <dbReference type="EMBL" id="CEM37079.1"/>
    </source>
</evidence>